<name>X0SII1_9ZZZZ</name>
<reference evidence="1" key="1">
    <citation type="journal article" date="2014" name="Front. Microbiol.">
        <title>High frequency of phylogenetically diverse reductive dehalogenase-homologous genes in deep subseafloor sedimentary metagenomes.</title>
        <authorList>
            <person name="Kawai M."/>
            <person name="Futagami T."/>
            <person name="Toyoda A."/>
            <person name="Takaki Y."/>
            <person name="Nishi S."/>
            <person name="Hori S."/>
            <person name="Arai W."/>
            <person name="Tsubouchi T."/>
            <person name="Morono Y."/>
            <person name="Uchiyama I."/>
            <person name="Ito T."/>
            <person name="Fujiyama A."/>
            <person name="Inagaki F."/>
            <person name="Takami H."/>
        </authorList>
    </citation>
    <scope>NUCLEOTIDE SEQUENCE</scope>
    <source>
        <strain evidence="1">Expedition CK06-06</strain>
    </source>
</reference>
<dbReference type="SUPFAM" id="SSF56281">
    <property type="entry name" value="Metallo-hydrolase/oxidoreductase"/>
    <property type="match status" value="1"/>
</dbReference>
<dbReference type="PANTHER" id="PTHR42967:SF1">
    <property type="entry name" value="MBL FOLD METALLO-HYDROLASE"/>
    <property type="match status" value="1"/>
</dbReference>
<dbReference type="EMBL" id="BARS01000669">
    <property type="protein sequence ID" value="GAF80819.1"/>
    <property type="molecule type" value="Genomic_DNA"/>
</dbReference>
<evidence type="ECO:0008006" key="2">
    <source>
        <dbReference type="Google" id="ProtNLM"/>
    </source>
</evidence>
<dbReference type="PANTHER" id="PTHR42967">
    <property type="entry name" value="METAL DEPENDENT HYDROLASE"/>
    <property type="match status" value="1"/>
</dbReference>
<comment type="caution">
    <text evidence="1">The sequence shown here is derived from an EMBL/GenBank/DDBJ whole genome shotgun (WGS) entry which is preliminary data.</text>
</comment>
<gene>
    <name evidence="1" type="ORF">S01H1_01521</name>
</gene>
<organism evidence="1">
    <name type="scientific">marine sediment metagenome</name>
    <dbReference type="NCBI Taxonomy" id="412755"/>
    <lineage>
        <taxon>unclassified sequences</taxon>
        <taxon>metagenomes</taxon>
        <taxon>ecological metagenomes</taxon>
    </lineage>
</organism>
<protein>
    <recommendedName>
        <fullName evidence="2">Metallo-beta-lactamase domain-containing protein</fullName>
    </recommendedName>
</protein>
<dbReference type="InterPro" id="IPR036866">
    <property type="entry name" value="RibonucZ/Hydroxyglut_hydro"/>
</dbReference>
<accession>X0SII1</accession>
<dbReference type="Pfam" id="PF13483">
    <property type="entry name" value="Lactamase_B_3"/>
    <property type="match status" value="1"/>
</dbReference>
<evidence type="ECO:0000313" key="1">
    <source>
        <dbReference type="EMBL" id="GAF80819.1"/>
    </source>
</evidence>
<dbReference type="AlphaFoldDB" id="X0SII1"/>
<dbReference type="Gene3D" id="3.60.15.10">
    <property type="entry name" value="Ribonuclease Z/Hydroxyacylglutathione hydrolase-like"/>
    <property type="match status" value="1"/>
</dbReference>
<proteinExistence type="predicted"/>
<sequence length="200" mass="21644">MRSREAVVITDPCSPATGHSIGKLTADIVTISHDHPGHSYLKAVTGKPVVITAPGEYEIAGVFIAGIPTYHEGKKDPQRGKNTTYMIEMDNIRLCHLGDLGHLPTVEQVEDMSGTDVLLIPVGATNTIDVRTAAEVVGLLEPTVVIPMHYKTAHSTAPLDPLKRFLTEMGLPQVEPVAKVSFNASNLPHETQVIVLDYKH</sequence>